<dbReference type="InterPro" id="IPR001128">
    <property type="entry name" value="Cyt_P450"/>
</dbReference>
<evidence type="ECO:0000313" key="8">
    <source>
        <dbReference type="EMBL" id="CAF2090085.1"/>
    </source>
</evidence>
<dbReference type="InterPro" id="IPR036396">
    <property type="entry name" value="Cyt_P450_sf"/>
</dbReference>
<accession>A0A816SWU4</accession>
<comment type="similarity">
    <text evidence="2">Belongs to the cytochrome P450 family.</text>
</comment>
<organism evidence="8">
    <name type="scientific">Brassica napus</name>
    <name type="common">Rape</name>
    <dbReference type="NCBI Taxonomy" id="3708"/>
    <lineage>
        <taxon>Eukaryota</taxon>
        <taxon>Viridiplantae</taxon>
        <taxon>Streptophyta</taxon>
        <taxon>Embryophyta</taxon>
        <taxon>Tracheophyta</taxon>
        <taxon>Spermatophyta</taxon>
        <taxon>Magnoliopsida</taxon>
        <taxon>eudicotyledons</taxon>
        <taxon>Gunneridae</taxon>
        <taxon>Pentapetalae</taxon>
        <taxon>rosids</taxon>
        <taxon>malvids</taxon>
        <taxon>Brassicales</taxon>
        <taxon>Brassicaceae</taxon>
        <taxon>Brassiceae</taxon>
        <taxon>Brassica</taxon>
    </lineage>
</organism>
<feature type="non-terminal residue" evidence="8">
    <location>
        <position position="1"/>
    </location>
</feature>
<protein>
    <submittedName>
        <fullName evidence="8">(rape) hypothetical protein</fullName>
    </submittedName>
</protein>
<dbReference type="GO" id="GO:0005506">
    <property type="term" value="F:iron ion binding"/>
    <property type="evidence" value="ECO:0007669"/>
    <property type="project" value="InterPro"/>
</dbReference>
<keyword evidence="6" id="KW-0408">Iron</keyword>
<comment type="cofactor">
    <cofactor evidence="1">
        <name>heme</name>
        <dbReference type="ChEBI" id="CHEBI:30413"/>
    </cofactor>
</comment>
<dbReference type="SUPFAM" id="SSF48264">
    <property type="entry name" value="Cytochrome P450"/>
    <property type="match status" value="1"/>
</dbReference>
<dbReference type="Pfam" id="PF00067">
    <property type="entry name" value="p450"/>
    <property type="match status" value="1"/>
</dbReference>
<keyword evidence="7" id="KW-0503">Monooxygenase</keyword>
<keyword evidence="3" id="KW-0349">Heme</keyword>
<evidence type="ECO:0000256" key="4">
    <source>
        <dbReference type="ARBA" id="ARBA00022723"/>
    </source>
</evidence>
<dbReference type="Gene3D" id="1.10.630.10">
    <property type="entry name" value="Cytochrome P450"/>
    <property type="match status" value="2"/>
</dbReference>
<dbReference type="GO" id="GO:0004497">
    <property type="term" value="F:monooxygenase activity"/>
    <property type="evidence" value="ECO:0007669"/>
    <property type="project" value="UniProtKB-KW"/>
</dbReference>
<evidence type="ECO:0000256" key="1">
    <source>
        <dbReference type="ARBA" id="ARBA00001971"/>
    </source>
</evidence>
<evidence type="ECO:0000256" key="2">
    <source>
        <dbReference type="ARBA" id="ARBA00010617"/>
    </source>
</evidence>
<dbReference type="GO" id="GO:0016705">
    <property type="term" value="F:oxidoreductase activity, acting on paired donors, with incorporation or reduction of molecular oxygen"/>
    <property type="evidence" value="ECO:0007669"/>
    <property type="project" value="InterPro"/>
</dbReference>
<name>A0A816SWU4_BRANA</name>
<proteinExistence type="inferred from homology"/>
<evidence type="ECO:0000256" key="5">
    <source>
        <dbReference type="ARBA" id="ARBA00023002"/>
    </source>
</evidence>
<keyword evidence="5" id="KW-0560">Oxidoreductase</keyword>
<evidence type="ECO:0000256" key="6">
    <source>
        <dbReference type="ARBA" id="ARBA00023004"/>
    </source>
</evidence>
<evidence type="ECO:0000256" key="7">
    <source>
        <dbReference type="ARBA" id="ARBA00023033"/>
    </source>
</evidence>
<evidence type="ECO:0000256" key="3">
    <source>
        <dbReference type="ARBA" id="ARBA00022617"/>
    </source>
</evidence>
<keyword evidence="4" id="KW-0479">Metal-binding</keyword>
<dbReference type="PANTHER" id="PTHR24296">
    <property type="entry name" value="CYTOCHROME P450"/>
    <property type="match status" value="1"/>
</dbReference>
<dbReference type="AlphaFoldDB" id="A0A816SWU4"/>
<dbReference type="EMBL" id="HG994360">
    <property type="protein sequence ID" value="CAF2090085.1"/>
    <property type="molecule type" value="Genomic_DNA"/>
</dbReference>
<reference evidence="8" key="1">
    <citation type="submission" date="2021-01" db="EMBL/GenBank/DDBJ databases">
        <authorList>
            <consortium name="Genoscope - CEA"/>
            <person name="William W."/>
        </authorList>
    </citation>
    <scope>NUCLEOTIDE SEQUENCE</scope>
</reference>
<sequence>MVLHRIYDFTVELLENSNLTFQFKGPLLAGMDMLITIDPANIHYMLSSNFLNYNKGPDFKEVFDVFKDVIFNVDAELWKNHRKAAEGTLKHQGFARLSVRATRSKLKNGLVPVFDHFAKEGMVMNLQDVFRRFTFDISMVLITGSDPTSLSIDMPENEFDKALTEAIEGILYRHVKPRFLWKLQRWMGLGIEKKMLEADDIFYRVCAKYISAKREEVRLQGINHQSPSGEAGRDTIASALTWFFWILSENPNVTAKIRQEINKNLQKSKTGQEKSSLDPSELNKLVYLHAALYESMRLYPPAPFERTSPIKKDVLPSGHKVHANAKII</sequence>
<gene>
    <name evidence="8" type="ORF">DARMORV10_A06P41040.1</name>
</gene>
<dbReference type="GO" id="GO:0020037">
    <property type="term" value="F:heme binding"/>
    <property type="evidence" value="ECO:0007669"/>
    <property type="project" value="InterPro"/>
</dbReference>
<dbReference type="Proteomes" id="UP001295469">
    <property type="component" value="Chromosome A06"/>
</dbReference>